<dbReference type="InterPro" id="IPR011009">
    <property type="entry name" value="Kinase-like_dom_sf"/>
</dbReference>
<dbReference type="Proteomes" id="UP001374579">
    <property type="component" value="Unassembled WGS sequence"/>
</dbReference>
<evidence type="ECO:0000256" key="9">
    <source>
        <dbReference type="SAM" id="MobiDB-lite"/>
    </source>
</evidence>
<feature type="compositionally biased region" description="Basic and acidic residues" evidence="9">
    <location>
        <begin position="543"/>
        <end position="552"/>
    </location>
</feature>
<evidence type="ECO:0000256" key="2">
    <source>
        <dbReference type="ARBA" id="ARBA00022527"/>
    </source>
</evidence>
<feature type="region of interest" description="Disordered" evidence="9">
    <location>
        <begin position="603"/>
        <end position="675"/>
    </location>
</feature>
<dbReference type="PANTHER" id="PTHR43671:SF98">
    <property type="entry name" value="SERINE_THREONINE-PROTEIN KINASE NEK11"/>
    <property type="match status" value="1"/>
</dbReference>
<evidence type="ECO:0000256" key="5">
    <source>
        <dbReference type="ARBA" id="ARBA00022777"/>
    </source>
</evidence>
<feature type="compositionally biased region" description="Basic and acidic residues" evidence="9">
    <location>
        <begin position="494"/>
        <end position="508"/>
    </location>
</feature>
<keyword evidence="5" id="KW-0418">Kinase</keyword>
<dbReference type="EMBL" id="JBAMIC010000008">
    <property type="protein sequence ID" value="KAK7103396.1"/>
    <property type="molecule type" value="Genomic_DNA"/>
</dbReference>
<feature type="compositionally biased region" description="Polar residues" evidence="9">
    <location>
        <begin position="604"/>
        <end position="621"/>
    </location>
</feature>
<protein>
    <recommendedName>
        <fullName evidence="1">non-specific serine/threonine protein kinase</fullName>
        <ecNumber evidence="1">2.7.11.1</ecNumber>
    </recommendedName>
</protein>
<feature type="domain" description="Protein kinase" evidence="10">
    <location>
        <begin position="31"/>
        <end position="287"/>
    </location>
</feature>
<dbReference type="GO" id="GO:0005524">
    <property type="term" value="F:ATP binding"/>
    <property type="evidence" value="ECO:0007669"/>
    <property type="project" value="UniProtKB-KW"/>
</dbReference>
<feature type="compositionally biased region" description="Basic and acidic residues" evidence="9">
    <location>
        <begin position="623"/>
        <end position="648"/>
    </location>
</feature>
<name>A0AAN9GCL6_9CAEN</name>
<dbReference type="SUPFAM" id="SSF56112">
    <property type="entry name" value="Protein kinase-like (PK-like)"/>
    <property type="match status" value="1"/>
</dbReference>
<feature type="compositionally biased region" description="Low complexity" evidence="9">
    <location>
        <begin position="453"/>
        <end position="465"/>
    </location>
</feature>
<evidence type="ECO:0000313" key="12">
    <source>
        <dbReference type="Proteomes" id="UP001374579"/>
    </source>
</evidence>
<reference evidence="11 12" key="1">
    <citation type="submission" date="2024-02" db="EMBL/GenBank/DDBJ databases">
        <title>Chromosome-scale genome assembly of the rough periwinkle Littorina saxatilis.</title>
        <authorList>
            <person name="De Jode A."/>
            <person name="Faria R."/>
            <person name="Formenti G."/>
            <person name="Sims Y."/>
            <person name="Smith T.P."/>
            <person name="Tracey A."/>
            <person name="Wood J.M.D."/>
            <person name="Zagrodzka Z.B."/>
            <person name="Johannesson K."/>
            <person name="Butlin R.K."/>
            <person name="Leder E.H."/>
        </authorList>
    </citation>
    <scope>NUCLEOTIDE SEQUENCE [LARGE SCALE GENOMIC DNA]</scope>
    <source>
        <strain evidence="11">Snail1</strain>
        <tissue evidence="11">Muscle</tissue>
    </source>
</reference>
<evidence type="ECO:0000256" key="3">
    <source>
        <dbReference type="ARBA" id="ARBA00022679"/>
    </source>
</evidence>
<keyword evidence="2" id="KW-0723">Serine/threonine-protein kinase</keyword>
<dbReference type="GO" id="GO:0004674">
    <property type="term" value="F:protein serine/threonine kinase activity"/>
    <property type="evidence" value="ECO:0007669"/>
    <property type="project" value="UniProtKB-KW"/>
</dbReference>
<dbReference type="InterPro" id="IPR050660">
    <property type="entry name" value="NEK_Ser/Thr_kinase"/>
</dbReference>
<comment type="caution">
    <text evidence="11">The sequence shown here is derived from an EMBL/GenBank/DDBJ whole genome shotgun (WGS) entry which is preliminary data.</text>
</comment>
<evidence type="ECO:0000313" key="11">
    <source>
        <dbReference type="EMBL" id="KAK7103396.1"/>
    </source>
</evidence>
<gene>
    <name evidence="11" type="ORF">V1264_018301</name>
</gene>
<dbReference type="PROSITE" id="PS50011">
    <property type="entry name" value="PROTEIN_KINASE_DOM"/>
    <property type="match status" value="1"/>
</dbReference>
<sequence length="771" mass="85408">MSREVIKEATIGDIVPCPWRRGSGGSGHCQLQLLSVLQHGNFSRTFKCKDIANDEQFLVKRVCLTGLTDSDFQSRLREVDIWKMLRHPHILKCHYGWHRSESELWILSETASQSVEQLVLTKAREPPQALFEKWLYQLASALKYLHEDQATPVLHRNVKPSNIMVADHFTLKLSDFGFCKQLSGEDDMARSRVGTGHTMSPEMLSNLPYNATTDIWSMGISVVYIATQHHAVHAKTFQTLFKRTSQGQVRGIAGQYDKSVEEVVNSLLQVDPVLRPSASQLLKDLKLRFKNCSKPLCSRDSYPGRDLVPQRTRSDLGFENNFGVGGSVGSAGGVGEGRVVGQGACRHVGMSQTVVGVSSVDRRPGERRGNRAQVPGSNRIGPGIPFRTDTRHRRPSDQPEDEVDGDANMYRDFGLPVNDGGYVNSSSTDKEATNTAVDDARPSASTQKTQFRSSNSPGHPSSSSSKATQYPTLLGTETNKEPATASRTTQYPSIREDHRRENPTDNRNPDQPASTVDSLCLTILCLIIDDRCSRRSTTTTSHNAEKQPHENATRPTASRNDSGRRKTSNDVTPAMTSESVNPSDEVQMINTFPGAFNVRRAPQKLTSTWEVTNPQTSSRSTRTGKEEKEKTLQRQRSEPNARGVREPSEDVLGSGGDVVGTSDGRSFGSQSTLSVDNEASWPTNLRQYFTISRDLLSKLSPEVFFTALNYARLFSKEEVTMWLQEQAGQTGIACIEDIVTLVQLNEQLDVDTVQAMHRTLLQMGDPGHTSI</sequence>
<feature type="compositionally biased region" description="Basic and acidic residues" evidence="9">
    <location>
        <begin position="360"/>
        <end position="369"/>
    </location>
</feature>
<accession>A0AAN9GCL6</accession>
<keyword evidence="6" id="KW-0067">ATP-binding</keyword>
<comment type="catalytic activity">
    <reaction evidence="8">
        <text>L-seryl-[protein] + ATP = O-phospho-L-seryl-[protein] + ADP + H(+)</text>
        <dbReference type="Rhea" id="RHEA:17989"/>
        <dbReference type="Rhea" id="RHEA-COMP:9863"/>
        <dbReference type="Rhea" id="RHEA-COMP:11604"/>
        <dbReference type="ChEBI" id="CHEBI:15378"/>
        <dbReference type="ChEBI" id="CHEBI:29999"/>
        <dbReference type="ChEBI" id="CHEBI:30616"/>
        <dbReference type="ChEBI" id="CHEBI:83421"/>
        <dbReference type="ChEBI" id="CHEBI:456216"/>
        <dbReference type="EC" id="2.7.11.1"/>
    </reaction>
</comment>
<comment type="catalytic activity">
    <reaction evidence="7">
        <text>L-threonyl-[protein] + ATP = O-phospho-L-threonyl-[protein] + ADP + H(+)</text>
        <dbReference type="Rhea" id="RHEA:46608"/>
        <dbReference type="Rhea" id="RHEA-COMP:11060"/>
        <dbReference type="Rhea" id="RHEA-COMP:11605"/>
        <dbReference type="ChEBI" id="CHEBI:15378"/>
        <dbReference type="ChEBI" id="CHEBI:30013"/>
        <dbReference type="ChEBI" id="CHEBI:30616"/>
        <dbReference type="ChEBI" id="CHEBI:61977"/>
        <dbReference type="ChEBI" id="CHEBI:456216"/>
        <dbReference type="EC" id="2.7.11.1"/>
    </reaction>
</comment>
<keyword evidence="12" id="KW-1185">Reference proteome</keyword>
<evidence type="ECO:0000259" key="10">
    <source>
        <dbReference type="PROSITE" id="PS50011"/>
    </source>
</evidence>
<proteinExistence type="predicted"/>
<evidence type="ECO:0000256" key="8">
    <source>
        <dbReference type="ARBA" id="ARBA00048679"/>
    </source>
</evidence>
<keyword evidence="3" id="KW-0808">Transferase</keyword>
<evidence type="ECO:0000256" key="7">
    <source>
        <dbReference type="ARBA" id="ARBA00047899"/>
    </source>
</evidence>
<keyword evidence="4" id="KW-0547">Nucleotide-binding</keyword>
<feature type="compositionally biased region" description="Polar residues" evidence="9">
    <location>
        <begin position="466"/>
        <end position="477"/>
    </location>
</feature>
<feature type="compositionally biased region" description="Polar residues" evidence="9">
    <location>
        <begin position="443"/>
        <end position="452"/>
    </location>
</feature>
<dbReference type="PANTHER" id="PTHR43671">
    <property type="entry name" value="SERINE/THREONINE-PROTEIN KINASE NEK"/>
    <property type="match status" value="1"/>
</dbReference>
<feature type="region of interest" description="Disordered" evidence="9">
    <location>
        <begin position="355"/>
        <end position="514"/>
    </location>
</feature>
<organism evidence="11 12">
    <name type="scientific">Littorina saxatilis</name>
    <dbReference type="NCBI Taxonomy" id="31220"/>
    <lineage>
        <taxon>Eukaryota</taxon>
        <taxon>Metazoa</taxon>
        <taxon>Spiralia</taxon>
        <taxon>Lophotrochozoa</taxon>
        <taxon>Mollusca</taxon>
        <taxon>Gastropoda</taxon>
        <taxon>Caenogastropoda</taxon>
        <taxon>Littorinimorpha</taxon>
        <taxon>Littorinoidea</taxon>
        <taxon>Littorinidae</taxon>
        <taxon>Littorina</taxon>
    </lineage>
</organism>
<dbReference type="EC" id="2.7.11.1" evidence="1"/>
<dbReference type="Pfam" id="PF00069">
    <property type="entry name" value="Pkinase"/>
    <property type="match status" value="1"/>
</dbReference>
<evidence type="ECO:0000256" key="1">
    <source>
        <dbReference type="ARBA" id="ARBA00012513"/>
    </source>
</evidence>
<dbReference type="InterPro" id="IPR000719">
    <property type="entry name" value="Prot_kinase_dom"/>
</dbReference>
<feature type="compositionally biased region" description="Polar residues" evidence="9">
    <location>
        <begin position="569"/>
        <end position="586"/>
    </location>
</feature>
<dbReference type="AlphaFoldDB" id="A0AAN9GCL6"/>
<dbReference type="Gene3D" id="1.10.510.10">
    <property type="entry name" value="Transferase(Phosphotransferase) domain 1"/>
    <property type="match status" value="1"/>
</dbReference>
<evidence type="ECO:0000256" key="4">
    <source>
        <dbReference type="ARBA" id="ARBA00022741"/>
    </source>
</evidence>
<evidence type="ECO:0000256" key="6">
    <source>
        <dbReference type="ARBA" id="ARBA00022840"/>
    </source>
</evidence>
<feature type="region of interest" description="Disordered" evidence="9">
    <location>
        <begin position="538"/>
        <end position="586"/>
    </location>
</feature>